<dbReference type="InterPro" id="IPR039421">
    <property type="entry name" value="Type_1_exporter"/>
</dbReference>
<dbReference type="PROSITE" id="PS50893">
    <property type="entry name" value="ABC_TRANSPORTER_2"/>
    <property type="match status" value="1"/>
</dbReference>
<comment type="subcellular location">
    <subcellularLocation>
        <location evidence="1">Cell membrane</location>
        <topology evidence="1">Multi-pass membrane protein</topology>
    </subcellularLocation>
</comment>
<dbReference type="GO" id="GO:0005886">
    <property type="term" value="C:plasma membrane"/>
    <property type="evidence" value="ECO:0007669"/>
    <property type="project" value="UniProtKB-SubCell"/>
</dbReference>
<evidence type="ECO:0000256" key="1">
    <source>
        <dbReference type="ARBA" id="ARBA00004651"/>
    </source>
</evidence>
<dbReference type="InterPro" id="IPR003593">
    <property type="entry name" value="AAA+_ATPase"/>
</dbReference>
<dbReference type="OrthoDB" id="9771903at2"/>
<dbReference type="SUPFAM" id="SSF90123">
    <property type="entry name" value="ABC transporter transmembrane region"/>
    <property type="match status" value="1"/>
</dbReference>
<evidence type="ECO:0000256" key="9">
    <source>
        <dbReference type="SAM" id="Phobius"/>
    </source>
</evidence>
<dbReference type="InterPro" id="IPR014223">
    <property type="entry name" value="ABC_CydC/D"/>
</dbReference>
<keyword evidence="5" id="KW-0547">Nucleotide-binding</keyword>
<dbReference type="GO" id="GO:0015421">
    <property type="term" value="F:ABC-type oligopeptide transporter activity"/>
    <property type="evidence" value="ECO:0007669"/>
    <property type="project" value="TreeGrafter"/>
</dbReference>
<dbReference type="InterPro" id="IPR011527">
    <property type="entry name" value="ABC1_TM_dom"/>
</dbReference>
<dbReference type="GO" id="GO:0005524">
    <property type="term" value="F:ATP binding"/>
    <property type="evidence" value="ECO:0007669"/>
    <property type="project" value="UniProtKB-KW"/>
</dbReference>
<reference evidence="12 13" key="1">
    <citation type="journal article" date="2016" name="Int. J. Syst. Evol. Microbiol.">
        <title>Desulfotomaculum ferrireducens sp. nov., a moderately thermophilic sulfate-reducing and dissimilatory Fe(III)-reducing bacterium isolated from compost.</title>
        <authorList>
            <person name="Yang G."/>
            <person name="Guo J."/>
            <person name="Zhuang L."/>
            <person name="Yuan Y."/>
            <person name="Zhou S."/>
        </authorList>
    </citation>
    <scope>NUCLEOTIDE SEQUENCE [LARGE SCALE GENOMIC DNA]</scope>
    <source>
        <strain evidence="12 13">GSS09</strain>
    </source>
</reference>
<dbReference type="Pfam" id="PF00664">
    <property type="entry name" value="ABC_membrane"/>
    <property type="match status" value="1"/>
</dbReference>
<dbReference type="AlphaFoldDB" id="A0A1S6IW15"/>
<keyword evidence="6" id="KW-0067">ATP-binding</keyword>
<dbReference type="PANTHER" id="PTHR43394">
    <property type="entry name" value="ATP-DEPENDENT PERMEASE MDL1, MITOCHONDRIAL"/>
    <property type="match status" value="1"/>
</dbReference>
<protein>
    <submittedName>
        <fullName evidence="12">Thiol reductant ABC exporter subunit CydC</fullName>
    </submittedName>
</protein>
<dbReference type="InterPro" id="IPR017871">
    <property type="entry name" value="ABC_transporter-like_CS"/>
</dbReference>
<keyword evidence="8 9" id="KW-0472">Membrane</keyword>
<dbReference type="GO" id="GO:0034775">
    <property type="term" value="P:glutathione transmembrane transport"/>
    <property type="evidence" value="ECO:0007669"/>
    <property type="project" value="InterPro"/>
</dbReference>
<proteinExistence type="predicted"/>
<evidence type="ECO:0000313" key="12">
    <source>
        <dbReference type="EMBL" id="AQS58977.1"/>
    </source>
</evidence>
<evidence type="ECO:0000256" key="7">
    <source>
        <dbReference type="ARBA" id="ARBA00022989"/>
    </source>
</evidence>
<evidence type="ECO:0000256" key="6">
    <source>
        <dbReference type="ARBA" id="ARBA00022840"/>
    </source>
</evidence>
<keyword evidence="13" id="KW-1185">Reference proteome</keyword>
<dbReference type="SMART" id="SM00382">
    <property type="entry name" value="AAA"/>
    <property type="match status" value="1"/>
</dbReference>
<feature type="transmembrane region" description="Helical" evidence="9">
    <location>
        <begin position="20"/>
        <end position="43"/>
    </location>
</feature>
<dbReference type="STRING" id="1833852.B0537_07700"/>
<keyword evidence="3" id="KW-1003">Cell membrane</keyword>
<name>A0A1S6IW15_9FIRM</name>
<evidence type="ECO:0000256" key="4">
    <source>
        <dbReference type="ARBA" id="ARBA00022692"/>
    </source>
</evidence>
<feature type="transmembrane region" description="Helical" evidence="9">
    <location>
        <begin position="55"/>
        <end position="72"/>
    </location>
</feature>
<sequence length="577" mass="64196">MKVFFRLVKLVAPQWQRMLWAILLGCLTVGSNVGLLITSAYLISKAALHPSVAELMVAIVGVRFFGIARAVFRYLERYFSHDVTFRLLSRLRVWFYQALEPLAPASLQNYRSGDLLSRIVADVEVLKNFYLRVLAPPLVAVLILMLMLIFYGQFDHSLAYVYLFFFVLAGVLLPLGVRQLGAGRGRQLVAARAEINTKLVDSIQGMTEIIAYGQRQAVEESIKQSNERLIKLQGQTAGLSALTNSLSSLFMHLALWFMLVLSIPLVTAGQINGVYLAVLALGVLSSFEAVGALPMTFHYLEESLAAGKRLFHITSNRPTVSTRETTKVTPPNFGLRFEGLSFSYDGHTYALRDINFTIPQGGRVAVVGPSGAGKSTLVNLLLRFWDYEQGAIYLGEQNIKELSTQSMSDLVAVVSQRTHLFNATIRENLLLAKPTASEEEMAAVIRRARLEDFIRELPDGYQTYIGEGGFKLSGGQRQRLAIARALLKDAPILILDEATSGLDAVTEQEVLTAIFDLMQGRTCLMITHRLTGLEKMDQILVLSAGRLVEQGSHQELLRNQGLFYEMWQLSRQTIANL</sequence>
<dbReference type="Gene3D" id="3.40.50.300">
    <property type="entry name" value="P-loop containing nucleotide triphosphate hydrolases"/>
    <property type="match status" value="1"/>
</dbReference>
<evidence type="ECO:0000256" key="2">
    <source>
        <dbReference type="ARBA" id="ARBA00022448"/>
    </source>
</evidence>
<dbReference type="KEGG" id="dfg:B0537_07700"/>
<dbReference type="GO" id="GO:0045454">
    <property type="term" value="P:cell redox homeostasis"/>
    <property type="evidence" value="ECO:0007669"/>
    <property type="project" value="InterPro"/>
</dbReference>
<dbReference type="SUPFAM" id="SSF52540">
    <property type="entry name" value="P-loop containing nucleoside triphosphate hydrolases"/>
    <property type="match status" value="1"/>
</dbReference>
<dbReference type="InterPro" id="IPR003439">
    <property type="entry name" value="ABC_transporter-like_ATP-bd"/>
</dbReference>
<dbReference type="Gene3D" id="1.20.1560.10">
    <property type="entry name" value="ABC transporter type 1, transmembrane domain"/>
    <property type="match status" value="1"/>
</dbReference>
<dbReference type="PANTHER" id="PTHR43394:SF1">
    <property type="entry name" value="ATP-BINDING CASSETTE SUB-FAMILY B MEMBER 10, MITOCHONDRIAL"/>
    <property type="match status" value="1"/>
</dbReference>
<dbReference type="PROSITE" id="PS50929">
    <property type="entry name" value="ABC_TM1F"/>
    <property type="match status" value="1"/>
</dbReference>
<evidence type="ECO:0000256" key="8">
    <source>
        <dbReference type="ARBA" id="ARBA00023136"/>
    </source>
</evidence>
<keyword evidence="2" id="KW-0813">Transport</keyword>
<dbReference type="NCBIfam" id="TIGR02868">
    <property type="entry name" value="CydC"/>
    <property type="match status" value="1"/>
</dbReference>
<dbReference type="InterPro" id="IPR027417">
    <property type="entry name" value="P-loop_NTPase"/>
</dbReference>
<evidence type="ECO:0000313" key="13">
    <source>
        <dbReference type="Proteomes" id="UP000189464"/>
    </source>
</evidence>
<feature type="domain" description="ABC transporter" evidence="10">
    <location>
        <begin position="335"/>
        <end position="569"/>
    </location>
</feature>
<dbReference type="Pfam" id="PF00005">
    <property type="entry name" value="ABC_tran"/>
    <property type="match status" value="1"/>
</dbReference>
<gene>
    <name evidence="12" type="ORF">B0537_07700</name>
</gene>
<feature type="transmembrane region" description="Helical" evidence="9">
    <location>
        <begin position="249"/>
        <end position="268"/>
    </location>
</feature>
<dbReference type="RefSeq" id="WP_077714003.1">
    <property type="nucleotide sequence ID" value="NZ_CP019698.1"/>
</dbReference>
<feature type="transmembrane region" description="Helical" evidence="9">
    <location>
        <begin position="129"/>
        <end position="151"/>
    </location>
</feature>
<dbReference type="InterPro" id="IPR036640">
    <property type="entry name" value="ABC1_TM_sf"/>
</dbReference>
<evidence type="ECO:0000256" key="5">
    <source>
        <dbReference type="ARBA" id="ARBA00022741"/>
    </source>
</evidence>
<feature type="transmembrane region" description="Helical" evidence="9">
    <location>
        <begin position="157"/>
        <end position="177"/>
    </location>
</feature>
<dbReference type="EMBL" id="CP019698">
    <property type="protein sequence ID" value="AQS58977.1"/>
    <property type="molecule type" value="Genomic_DNA"/>
</dbReference>
<evidence type="ECO:0000259" key="10">
    <source>
        <dbReference type="PROSITE" id="PS50893"/>
    </source>
</evidence>
<dbReference type="GO" id="GO:0016887">
    <property type="term" value="F:ATP hydrolysis activity"/>
    <property type="evidence" value="ECO:0007669"/>
    <property type="project" value="InterPro"/>
</dbReference>
<keyword evidence="4 9" id="KW-0812">Transmembrane</keyword>
<keyword evidence="7 9" id="KW-1133">Transmembrane helix</keyword>
<organism evidence="12 13">
    <name type="scientific">Desulforamulus ferrireducens</name>
    <dbReference type="NCBI Taxonomy" id="1833852"/>
    <lineage>
        <taxon>Bacteria</taxon>
        <taxon>Bacillati</taxon>
        <taxon>Bacillota</taxon>
        <taxon>Clostridia</taxon>
        <taxon>Eubacteriales</taxon>
        <taxon>Peptococcaceae</taxon>
        <taxon>Desulforamulus</taxon>
    </lineage>
</organism>
<accession>A0A1S6IW15</accession>
<feature type="domain" description="ABC transmembrane type-1" evidence="11">
    <location>
        <begin position="19"/>
        <end position="302"/>
    </location>
</feature>
<dbReference type="FunFam" id="3.40.50.300:FF:000221">
    <property type="entry name" value="Multidrug ABC transporter ATP-binding protein"/>
    <property type="match status" value="1"/>
</dbReference>
<dbReference type="CDD" id="cd18585">
    <property type="entry name" value="ABC_6TM_CydC"/>
    <property type="match status" value="1"/>
</dbReference>
<dbReference type="Proteomes" id="UP000189464">
    <property type="component" value="Chromosome"/>
</dbReference>
<dbReference type="PROSITE" id="PS00211">
    <property type="entry name" value="ABC_TRANSPORTER_1"/>
    <property type="match status" value="1"/>
</dbReference>
<evidence type="ECO:0000259" key="11">
    <source>
        <dbReference type="PROSITE" id="PS50929"/>
    </source>
</evidence>
<evidence type="ECO:0000256" key="3">
    <source>
        <dbReference type="ARBA" id="ARBA00022475"/>
    </source>
</evidence>